<organism evidence="6">
    <name type="scientific">bioreactor metagenome</name>
    <dbReference type="NCBI Taxonomy" id="1076179"/>
    <lineage>
        <taxon>unclassified sequences</taxon>
        <taxon>metagenomes</taxon>
        <taxon>ecological metagenomes</taxon>
    </lineage>
</organism>
<accession>A0A645AD35</accession>
<dbReference type="EMBL" id="VSSQ01013040">
    <property type="protein sequence ID" value="MPM50608.1"/>
    <property type="molecule type" value="Genomic_DNA"/>
</dbReference>
<dbReference type="InterPro" id="IPR007324">
    <property type="entry name" value="Sugar-bd_dom_put"/>
</dbReference>
<evidence type="ECO:0000313" key="6">
    <source>
        <dbReference type="EMBL" id="MPM50608.1"/>
    </source>
</evidence>
<evidence type="ECO:0000256" key="4">
    <source>
        <dbReference type="ARBA" id="ARBA00023163"/>
    </source>
</evidence>
<evidence type="ECO:0000256" key="2">
    <source>
        <dbReference type="ARBA" id="ARBA00023015"/>
    </source>
</evidence>
<dbReference type="PANTHER" id="PTHR34294">
    <property type="entry name" value="TRANSCRIPTIONAL REGULATOR-RELATED"/>
    <property type="match status" value="1"/>
</dbReference>
<dbReference type="InterPro" id="IPR036388">
    <property type="entry name" value="WH-like_DNA-bd_sf"/>
</dbReference>
<dbReference type="AlphaFoldDB" id="A0A645AD35"/>
<dbReference type="Gene3D" id="1.10.10.10">
    <property type="entry name" value="Winged helix-like DNA-binding domain superfamily/Winged helix DNA-binding domain"/>
    <property type="match status" value="1"/>
</dbReference>
<evidence type="ECO:0000256" key="1">
    <source>
        <dbReference type="ARBA" id="ARBA00010466"/>
    </source>
</evidence>
<proteinExistence type="inferred from homology"/>
<dbReference type="InterPro" id="IPR037171">
    <property type="entry name" value="NagB/RpiA_transferase-like"/>
</dbReference>
<keyword evidence="2" id="KW-0805">Transcription regulation</keyword>
<feature type="domain" description="Sugar-binding" evidence="5">
    <location>
        <begin position="61"/>
        <end position="316"/>
    </location>
</feature>
<dbReference type="GO" id="GO:0003677">
    <property type="term" value="F:DNA binding"/>
    <property type="evidence" value="ECO:0007669"/>
    <property type="project" value="UniProtKB-KW"/>
</dbReference>
<keyword evidence="3" id="KW-0238">DNA-binding</keyword>
<evidence type="ECO:0000256" key="3">
    <source>
        <dbReference type="ARBA" id="ARBA00023125"/>
    </source>
</evidence>
<sequence length="326" mass="35874">MTELHNNDRVELLADVAEMYFLQGKTQNEISAFAGVSRSMVSRLLDEAQRKWIVEIKINHPISFDQELQDRLIKRFNLSQAYVVQTKDSNYDHVMQYLGRAGAHALKQNLKPGQTLGVAWGTSVNAAAEALDVNRPISVKVVQLVGALGSQNEKYDGHALVQNLSEKLGGEPYFLNAPFQLDSEETVKSLMMNASVMETFDKIKQCDIALLGVGATEPKYSSYYQAGYCTLEEVEMLYKMDAIGGVCGIHFDRHGKLKAEDFQKRVVSVDEITLLSIPIRIGIAAGEGKVKPLSGALNGGYINVLVTDSKTAQDVLRLDLAGSKTS</sequence>
<comment type="caution">
    <text evidence="6">The sequence shown here is derived from an EMBL/GenBank/DDBJ whole genome shotgun (WGS) entry which is preliminary data.</text>
</comment>
<reference evidence="6" key="1">
    <citation type="submission" date="2019-08" db="EMBL/GenBank/DDBJ databases">
        <authorList>
            <person name="Kucharzyk K."/>
            <person name="Murdoch R.W."/>
            <person name="Higgins S."/>
            <person name="Loffler F."/>
        </authorList>
    </citation>
    <scope>NUCLEOTIDE SEQUENCE</scope>
</reference>
<evidence type="ECO:0000259" key="5">
    <source>
        <dbReference type="Pfam" id="PF04198"/>
    </source>
</evidence>
<protein>
    <submittedName>
        <fullName evidence="6">Sorbitol operon regulator</fullName>
    </submittedName>
</protein>
<dbReference type="GO" id="GO:0030246">
    <property type="term" value="F:carbohydrate binding"/>
    <property type="evidence" value="ECO:0007669"/>
    <property type="project" value="InterPro"/>
</dbReference>
<dbReference type="Pfam" id="PF04198">
    <property type="entry name" value="Sugar-bind"/>
    <property type="match status" value="1"/>
</dbReference>
<comment type="similarity">
    <text evidence="1">Belongs to the SorC transcriptional regulatory family.</text>
</comment>
<dbReference type="PANTHER" id="PTHR34294:SF1">
    <property type="entry name" value="TRANSCRIPTIONAL REGULATOR LSRR"/>
    <property type="match status" value="1"/>
</dbReference>
<dbReference type="Gene3D" id="3.40.50.1360">
    <property type="match status" value="1"/>
</dbReference>
<dbReference type="InterPro" id="IPR051054">
    <property type="entry name" value="SorC_transcr_regulators"/>
</dbReference>
<dbReference type="SUPFAM" id="SSF100950">
    <property type="entry name" value="NagB/RpiA/CoA transferase-like"/>
    <property type="match status" value="1"/>
</dbReference>
<name>A0A645AD35_9ZZZZ</name>
<gene>
    <name evidence="6" type="primary">sorC_8</name>
    <name evidence="6" type="ORF">SDC9_97350</name>
</gene>
<keyword evidence="4" id="KW-0804">Transcription</keyword>